<protein>
    <submittedName>
        <fullName evidence="3">DUF3040 domain-containing protein</fullName>
    </submittedName>
</protein>
<keyword evidence="2" id="KW-1133">Transmembrane helix</keyword>
<feature type="region of interest" description="Disordered" evidence="1">
    <location>
        <begin position="89"/>
        <end position="129"/>
    </location>
</feature>
<dbReference type="Proteomes" id="UP001551482">
    <property type="component" value="Unassembled WGS sequence"/>
</dbReference>
<evidence type="ECO:0000313" key="3">
    <source>
        <dbReference type="EMBL" id="MEU8133337.1"/>
    </source>
</evidence>
<proteinExistence type="predicted"/>
<dbReference type="Pfam" id="PF11239">
    <property type="entry name" value="DUF3040"/>
    <property type="match status" value="1"/>
</dbReference>
<gene>
    <name evidence="3" type="ORF">AB0C36_07500</name>
</gene>
<name>A0ABV3DC59_9ACTN</name>
<reference evidence="3 4" key="1">
    <citation type="submission" date="2024-06" db="EMBL/GenBank/DDBJ databases">
        <title>The Natural Products Discovery Center: Release of the First 8490 Sequenced Strains for Exploring Actinobacteria Biosynthetic Diversity.</title>
        <authorList>
            <person name="Kalkreuter E."/>
            <person name="Kautsar S.A."/>
            <person name="Yang D."/>
            <person name="Bader C.D."/>
            <person name="Teijaro C.N."/>
            <person name="Fluegel L."/>
            <person name="Davis C.M."/>
            <person name="Simpson J.R."/>
            <person name="Lauterbach L."/>
            <person name="Steele A.D."/>
            <person name="Gui C."/>
            <person name="Meng S."/>
            <person name="Li G."/>
            <person name="Viehrig K."/>
            <person name="Ye F."/>
            <person name="Su P."/>
            <person name="Kiefer A.F."/>
            <person name="Nichols A."/>
            <person name="Cepeda A.J."/>
            <person name="Yan W."/>
            <person name="Fan B."/>
            <person name="Jiang Y."/>
            <person name="Adhikari A."/>
            <person name="Zheng C.-J."/>
            <person name="Schuster L."/>
            <person name="Cowan T.M."/>
            <person name="Smanski M.J."/>
            <person name="Chevrette M.G."/>
            <person name="De Carvalho L.P.S."/>
            <person name="Shen B."/>
        </authorList>
    </citation>
    <scope>NUCLEOTIDE SEQUENCE [LARGE SCALE GENOMIC DNA]</scope>
    <source>
        <strain evidence="3 4">NPDC048946</strain>
    </source>
</reference>
<keyword evidence="4" id="KW-1185">Reference proteome</keyword>
<dbReference type="EMBL" id="JBEZFP010000013">
    <property type="protein sequence ID" value="MEU8133337.1"/>
    <property type="molecule type" value="Genomic_DNA"/>
</dbReference>
<evidence type="ECO:0000256" key="1">
    <source>
        <dbReference type="SAM" id="MobiDB-lite"/>
    </source>
</evidence>
<keyword evidence="2" id="KW-0472">Membrane</keyword>
<evidence type="ECO:0000313" key="4">
    <source>
        <dbReference type="Proteomes" id="UP001551482"/>
    </source>
</evidence>
<organism evidence="3 4">
    <name type="scientific">Streptodolium elevatio</name>
    <dbReference type="NCBI Taxonomy" id="3157996"/>
    <lineage>
        <taxon>Bacteria</taxon>
        <taxon>Bacillati</taxon>
        <taxon>Actinomycetota</taxon>
        <taxon>Actinomycetes</taxon>
        <taxon>Kitasatosporales</taxon>
        <taxon>Streptomycetaceae</taxon>
        <taxon>Streptodolium</taxon>
    </lineage>
</organism>
<comment type="caution">
    <text evidence="3">The sequence shown here is derived from an EMBL/GenBank/DDBJ whole genome shotgun (WGS) entry which is preliminary data.</text>
</comment>
<keyword evidence="2" id="KW-0812">Transmembrane</keyword>
<feature type="transmembrane region" description="Helical" evidence="2">
    <location>
        <begin position="65"/>
        <end position="86"/>
    </location>
</feature>
<sequence length="129" mass="14416">MPLSEHEQRLLEQMERALYAEDPKFATALEGAGMRTHTRRRTGWAIAGFVVGLVLLMTGVMLPAIWISVVGFLLMLTGAVLAVTGWRRSPGQAQAEGGSGSTGRAPRPRRAKMMNRIEERWKRRRDEQA</sequence>
<dbReference type="RefSeq" id="WP_358350649.1">
    <property type="nucleotide sequence ID" value="NZ_JBEZFP010000013.1"/>
</dbReference>
<feature type="compositionally biased region" description="Basic and acidic residues" evidence="1">
    <location>
        <begin position="115"/>
        <end position="129"/>
    </location>
</feature>
<evidence type="ECO:0000256" key="2">
    <source>
        <dbReference type="SAM" id="Phobius"/>
    </source>
</evidence>
<accession>A0ABV3DC59</accession>
<dbReference type="InterPro" id="IPR021401">
    <property type="entry name" value="DUF3040"/>
</dbReference>
<feature type="transmembrane region" description="Helical" evidence="2">
    <location>
        <begin position="42"/>
        <end position="59"/>
    </location>
</feature>